<evidence type="ECO:0000256" key="1">
    <source>
        <dbReference type="ARBA" id="ARBA00005189"/>
    </source>
</evidence>
<dbReference type="RefSeq" id="WP_141428325.1">
    <property type="nucleotide sequence ID" value="NZ_AP019736.1"/>
</dbReference>
<dbReference type="EMBL" id="AP019736">
    <property type="protein sequence ID" value="BBL06511.1"/>
    <property type="molecule type" value="Genomic_DNA"/>
</dbReference>
<dbReference type="GO" id="GO:0016746">
    <property type="term" value="F:acyltransferase activity"/>
    <property type="evidence" value="ECO:0007669"/>
    <property type="project" value="UniProtKB-KW"/>
</dbReference>
<keyword evidence="5" id="KW-0012">Acyltransferase</keyword>
<gene>
    <name evidence="6" type="ORF">A5CPEGH6_11490</name>
</gene>
<keyword evidence="7" id="KW-1185">Reference proteome</keyword>
<dbReference type="AlphaFoldDB" id="A0A4Y1WZR9"/>
<accession>A0A4Y1WZR9</accession>
<sequence length="335" mass="39234">MRLKEPEPILPPVNRDLLRAELTPDRKVRDTHKAGNEIYIFAAGECPALMREVGRLREMAFRGAGGGTGREVDIDEEDLAGDGYYQLIVWDPAAEEIVGGYRFIICTSERPRHLSTEHYFRFSDRFRRKYLPRTIELGRSFVQPSYQARGNSKSIYALDNLWDGLGALIVLNPRAKYLFGKVTMYTSYKSVARNALIWFLRRYFPDREGLVEGIHPLTLDLDDPYYEELFCGETYMENYRILLQKIREFDENIPPLINAYMNLSPTMRVFDTVQNPDFGGVEETGILVTIRDIYPEKRMRYTRWQGWRANLKHRREEFSEQLREHLGRITKKKNG</sequence>
<dbReference type="GeneID" id="98673126"/>
<name>A0A4Y1WZR9_9BACT</name>
<dbReference type="InterPro" id="IPR016181">
    <property type="entry name" value="Acyl_CoA_acyltransferase"/>
</dbReference>
<keyword evidence="3" id="KW-0808">Transferase</keyword>
<keyword evidence="2" id="KW-0444">Lipid biosynthesis</keyword>
<dbReference type="OrthoDB" id="1113830at2"/>
<dbReference type="PANTHER" id="PTHR37323:SF1">
    <property type="entry name" value="L-ORNITHINE N(ALPHA)-ACYLTRANSFERASE"/>
    <property type="match status" value="1"/>
</dbReference>
<dbReference type="GO" id="GO:0006629">
    <property type="term" value="P:lipid metabolic process"/>
    <property type="evidence" value="ECO:0007669"/>
    <property type="project" value="UniProtKB-KW"/>
</dbReference>
<evidence type="ECO:0000256" key="2">
    <source>
        <dbReference type="ARBA" id="ARBA00022516"/>
    </source>
</evidence>
<keyword evidence="4" id="KW-0443">Lipid metabolism</keyword>
<evidence type="ECO:0000313" key="6">
    <source>
        <dbReference type="EMBL" id="BBL06511.1"/>
    </source>
</evidence>
<evidence type="ECO:0000313" key="7">
    <source>
        <dbReference type="Proteomes" id="UP000319374"/>
    </source>
</evidence>
<organism evidence="6 7">
    <name type="scientific">Alistipes dispar</name>
    <dbReference type="NCBI Taxonomy" id="2585119"/>
    <lineage>
        <taxon>Bacteria</taxon>
        <taxon>Pseudomonadati</taxon>
        <taxon>Bacteroidota</taxon>
        <taxon>Bacteroidia</taxon>
        <taxon>Bacteroidales</taxon>
        <taxon>Rikenellaceae</taxon>
        <taxon>Alistipes</taxon>
    </lineage>
</organism>
<evidence type="ECO:0000256" key="3">
    <source>
        <dbReference type="ARBA" id="ARBA00022679"/>
    </source>
</evidence>
<evidence type="ECO:0000256" key="5">
    <source>
        <dbReference type="ARBA" id="ARBA00023315"/>
    </source>
</evidence>
<protein>
    <submittedName>
        <fullName evidence="6">Hemolysin A</fullName>
    </submittedName>
</protein>
<dbReference type="PANTHER" id="PTHR37323">
    <property type="entry name" value="GCN5-RELATED N-ACETYLTRANSFERASE"/>
    <property type="match status" value="1"/>
</dbReference>
<dbReference type="Proteomes" id="UP000319374">
    <property type="component" value="Chromosome"/>
</dbReference>
<dbReference type="KEGG" id="ada:A5CPEGH6_11490"/>
<dbReference type="SUPFAM" id="SSF55729">
    <property type="entry name" value="Acyl-CoA N-acyltransferases (Nat)"/>
    <property type="match status" value="1"/>
</dbReference>
<reference evidence="7" key="1">
    <citation type="submission" date="2019-06" db="EMBL/GenBank/DDBJ databases">
        <title>Alistipes onderdonkii subsp. vulgaris subsp. nov., Alistipes dispar sp. nov. and Alistipes communis sp. nov., isolated from human faeces, and creation of Alistipes onderdonkii subsp. onderdonkii subsp. nov.</title>
        <authorList>
            <person name="Sakamoto M."/>
            <person name="Ikeyama N."/>
            <person name="Ogata Y."/>
            <person name="Suda W."/>
            <person name="Iino T."/>
            <person name="Hattori M."/>
            <person name="Ohkuma M."/>
        </authorList>
    </citation>
    <scope>NUCLEOTIDE SEQUENCE [LARGE SCALE GENOMIC DNA]</scope>
    <source>
        <strain evidence="7">5CPEGH6</strain>
    </source>
</reference>
<proteinExistence type="predicted"/>
<comment type="pathway">
    <text evidence="1">Lipid metabolism.</text>
</comment>
<evidence type="ECO:0000256" key="4">
    <source>
        <dbReference type="ARBA" id="ARBA00023098"/>
    </source>
</evidence>
<dbReference type="InterPro" id="IPR052351">
    <property type="entry name" value="Ornithine_N-alpha-AT"/>
</dbReference>
<dbReference type="Pfam" id="PF13444">
    <property type="entry name" value="Acetyltransf_5"/>
    <property type="match status" value="1"/>
</dbReference>